<protein>
    <recommendedName>
        <fullName evidence="2">MORN variant repeat protein</fullName>
    </recommendedName>
</protein>
<feature type="non-terminal residue" evidence="1">
    <location>
        <position position="1"/>
    </location>
</feature>
<reference evidence="1" key="1">
    <citation type="submission" date="2018-05" db="EMBL/GenBank/DDBJ databases">
        <authorList>
            <person name="Lanie J.A."/>
            <person name="Ng W.-L."/>
            <person name="Kazmierczak K.M."/>
            <person name="Andrzejewski T.M."/>
            <person name="Davidsen T.M."/>
            <person name="Wayne K.J."/>
            <person name="Tettelin H."/>
            <person name="Glass J.I."/>
            <person name="Rusch D."/>
            <person name="Podicherti R."/>
            <person name="Tsui H.-C.T."/>
            <person name="Winkler M.E."/>
        </authorList>
    </citation>
    <scope>NUCLEOTIDE SEQUENCE</scope>
</reference>
<accession>A0A382JQ07</accession>
<dbReference type="SUPFAM" id="SSF82185">
    <property type="entry name" value="Histone H3 K4-specific methyltransferase SET7/9 N-terminal domain"/>
    <property type="match status" value="1"/>
</dbReference>
<evidence type="ECO:0008006" key="2">
    <source>
        <dbReference type="Google" id="ProtNLM"/>
    </source>
</evidence>
<name>A0A382JQ07_9ZZZZ</name>
<proteinExistence type="predicted"/>
<sequence length="74" mass="8690">EINFKNGEKDGSHKNWYENGQKELEGQYKNGKNVGTWIWWYEDGHPFQEGKYLPNGEFEGLYFITPKIPAADHL</sequence>
<dbReference type="EMBL" id="UINC01075582">
    <property type="protein sequence ID" value="SVC13908.1"/>
    <property type="molecule type" value="Genomic_DNA"/>
</dbReference>
<organism evidence="1">
    <name type="scientific">marine metagenome</name>
    <dbReference type="NCBI Taxonomy" id="408172"/>
    <lineage>
        <taxon>unclassified sequences</taxon>
        <taxon>metagenomes</taxon>
        <taxon>ecological metagenomes</taxon>
    </lineage>
</organism>
<dbReference type="AlphaFoldDB" id="A0A382JQ07"/>
<dbReference type="Gene3D" id="2.20.110.10">
    <property type="entry name" value="Histone H3 K4-specific methyltransferase SET7/9 N-terminal domain"/>
    <property type="match status" value="1"/>
</dbReference>
<gene>
    <name evidence="1" type="ORF">METZ01_LOCUS266762</name>
</gene>
<evidence type="ECO:0000313" key="1">
    <source>
        <dbReference type="EMBL" id="SVC13908.1"/>
    </source>
</evidence>